<sequence length="96" mass="10388">MRGDLGFGEGVDGRALRNESVGAEEEGVGEEAMKLKYDEKVKEGDQGAWKAVWAGTGVRLLVEIRSAEAIVQDFELGAEEGFKALARMSVSEKIEV</sequence>
<evidence type="ECO:0000313" key="1">
    <source>
        <dbReference type="EMBL" id="ORY57672.1"/>
    </source>
</evidence>
<dbReference type="InParanoid" id="A0A1Y2DEG3"/>
<accession>A0A1Y2DEG3</accession>
<dbReference type="EMBL" id="MCGR01000081">
    <property type="protein sequence ID" value="ORY57672.1"/>
    <property type="molecule type" value="Genomic_DNA"/>
</dbReference>
<name>A0A1Y2DEG3_9BASI</name>
<gene>
    <name evidence="1" type="ORF">BCR35DRAFT_335259</name>
</gene>
<dbReference type="AlphaFoldDB" id="A0A1Y2DEG3"/>
<comment type="caution">
    <text evidence="1">The sequence shown here is derived from an EMBL/GenBank/DDBJ whole genome shotgun (WGS) entry which is preliminary data.</text>
</comment>
<organism evidence="1 2">
    <name type="scientific">Leucosporidium creatinivorum</name>
    <dbReference type="NCBI Taxonomy" id="106004"/>
    <lineage>
        <taxon>Eukaryota</taxon>
        <taxon>Fungi</taxon>
        <taxon>Dikarya</taxon>
        <taxon>Basidiomycota</taxon>
        <taxon>Pucciniomycotina</taxon>
        <taxon>Microbotryomycetes</taxon>
        <taxon>Leucosporidiales</taxon>
        <taxon>Leucosporidium</taxon>
    </lineage>
</organism>
<keyword evidence="2" id="KW-1185">Reference proteome</keyword>
<proteinExistence type="predicted"/>
<evidence type="ECO:0000313" key="2">
    <source>
        <dbReference type="Proteomes" id="UP000193467"/>
    </source>
</evidence>
<protein>
    <submittedName>
        <fullName evidence="1">Uncharacterized protein</fullName>
    </submittedName>
</protein>
<dbReference type="OrthoDB" id="2349068at2759"/>
<dbReference type="Proteomes" id="UP000193467">
    <property type="component" value="Unassembled WGS sequence"/>
</dbReference>
<reference evidence="1 2" key="1">
    <citation type="submission" date="2016-07" db="EMBL/GenBank/DDBJ databases">
        <title>Pervasive Adenine N6-methylation of Active Genes in Fungi.</title>
        <authorList>
            <consortium name="DOE Joint Genome Institute"/>
            <person name="Mondo S.J."/>
            <person name="Dannebaum R.O."/>
            <person name="Kuo R.C."/>
            <person name="Labutti K."/>
            <person name="Haridas S."/>
            <person name="Kuo A."/>
            <person name="Salamov A."/>
            <person name="Ahrendt S.R."/>
            <person name="Lipzen A."/>
            <person name="Sullivan W."/>
            <person name="Andreopoulos W.B."/>
            <person name="Clum A."/>
            <person name="Lindquist E."/>
            <person name="Daum C."/>
            <person name="Ramamoorthy G.K."/>
            <person name="Gryganskyi A."/>
            <person name="Culley D."/>
            <person name="Magnuson J.K."/>
            <person name="James T.Y."/>
            <person name="O'Malley M.A."/>
            <person name="Stajich J.E."/>
            <person name="Spatafora J.W."/>
            <person name="Visel A."/>
            <person name="Grigoriev I.V."/>
        </authorList>
    </citation>
    <scope>NUCLEOTIDE SEQUENCE [LARGE SCALE GENOMIC DNA]</scope>
    <source>
        <strain evidence="1 2">62-1032</strain>
    </source>
</reference>